<reference evidence="2" key="1">
    <citation type="journal article" date="2019" name="Int. J. Syst. Evol. Microbiol.">
        <title>The Global Catalogue of Microorganisms (GCM) 10K type strain sequencing project: providing services to taxonomists for standard genome sequencing and annotation.</title>
        <authorList>
            <consortium name="The Broad Institute Genomics Platform"/>
            <consortium name="The Broad Institute Genome Sequencing Center for Infectious Disease"/>
            <person name="Wu L."/>
            <person name="Ma J."/>
        </authorList>
    </citation>
    <scope>NUCLEOTIDE SEQUENCE [LARGE SCALE GENOMIC DNA]</scope>
    <source>
        <strain evidence="2">TBRC 5832</strain>
    </source>
</reference>
<dbReference type="SUPFAM" id="SSF51735">
    <property type="entry name" value="NAD(P)-binding Rossmann-fold domains"/>
    <property type="match status" value="1"/>
</dbReference>
<evidence type="ECO:0008006" key="3">
    <source>
        <dbReference type="Google" id="ProtNLM"/>
    </source>
</evidence>
<dbReference type="Proteomes" id="UP001595867">
    <property type="component" value="Unassembled WGS sequence"/>
</dbReference>
<organism evidence="1 2">
    <name type="scientific">Actinoplanes subglobosus</name>
    <dbReference type="NCBI Taxonomy" id="1547892"/>
    <lineage>
        <taxon>Bacteria</taxon>
        <taxon>Bacillati</taxon>
        <taxon>Actinomycetota</taxon>
        <taxon>Actinomycetes</taxon>
        <taxon>Micromonosporales</taxon>
        <taxon>Micromonosporaceae</taxon>
        <taxon>Actinoplanes</taxon>
    </lineage>
</organism>
<sequence length="226" mass="24696">MARIVEYSPVLATARHTDGIWNAHVATRRLALERGHDHHRPAGGPAPETIRGADALILAPVPARPALRLPSDDHRAGRPAAHRILDRIRGQRPDLHIVLVSHFLVGRGLTRRDDKPYTWGLRALEGRLRDGPNPWTILRPAWLSGRDDPFHQVCFTQDVRADGLVTTDGIARAVLAAIEHPRAAAGRTATVFNLSIPGAAPADLPGQLRALEPDLEATTPWLQAFA</sequence>
<dbReference type="InterPro" id="IPR036291">
    <property type="entry name" value="NAD(P)-bd_dom_sf"/>
</dbReference>
<accession>A0ABV8J5U2</accession>
<dbReference type="RefSeq" id="WP_378071255.1">
    <property type="nucleotide sequence ID" value="NZ_JBHSBL010000024.1"/>
</dbReference>
<protein>
    <recommendedName>
        <fullName evidence="3">NAD(P)-binding domain-containing protein</fullName>
    </recommendedName>
</protein>
<gene>
    <name evidence="1" type="ORF">ACFO0C_36060</name>
</gene>
<dbReference type="EMBL" id="JBHSBL010000024">
    <property type="protein sequence ID" value="MFC4070375.1"/>
    <property type="molecule type" value="Genomic_DNA"/>
</dbReference>
<evidence type="ECO:0000313" key="2">
    <source>
        <dbReference type="Proteomes" id="UP001595867"/>
    </source>
</evidence>
<evidence type="ECO:0000313" key="1">
    <source>
        <dbReference type="EMBL" id="MFC4070375.1"/>
    </source>
</evidence>
<dbReference type="Gene3D" id="3.40.50.720">
    <property type="entry name" value="NAD(P)-binding Rossmann-like Domain"/>
    <property type="match status" value="1"/>
</dbReference>
<comment type="caution">
    <text evidence="1">The sequence shown here is derived from an EMBL/GenBank/DDBJ whole genome shotgun (WGS) entry which is preliminary data.</text>
</comment>
<proteinExistence type="predicted"/>
<keyword evidence="2" id="KW-1185">Reference proteome</keyword>
<name>A0ABV8J5U2_9ACTN</name>